<dbReference type="Gene3D" id="1.20.1560.10">
    <property type="entry name" value="ABC transporter type 1, transmembrane domain"/>
    <property type="match status" value="1"/>
</dbReference>
<dbReference type="InterPro" id="IPR036640">
    <property type="entry name" value="ABC1_TM_sf"/>
</dbReference>
<dbReference type="GO" id="GO:0034040">
    <property type="term" value="F:ATPase-coupled lipid transmembrane transporter activity"/>
    <property type="evidence" value="ECO:0007669"/>
    <property type="project" value="TreeGrafter"/>
</dbReference>
<feature type="transmembrane region" description="Helical" evidence="7">
    <location>
        <begin position="61"/>
        <end position="82"/>
    </location>
</feature>
<gene>
    <name evidence="10" type="ORF">FHS88_001704</name>
</gene>
<feature type="transmembrane region" description="Helical" evidence="7">
    <location>
        <begin position="165"/>
        <end position="186"/>
    </location>
</feature>
<dbReference type="GO" id="GO:0016887">
    <property type="term" value="F:ATP hydrolysis activity"/>
    <property type="evidence" value="ECO:0007669"/>
    <property type="project" value="InterPro"/>
</dbReference>
<dbReference type="EMBL" id="JACIJE010000004">
    <property type="protein sequence ID" value="MBB5689579.1"/>
    <property type="molecule type" value="Genomic_DNA"/>
</dbReference>
<dbReference type="InterPro" id="IPR017871">
    <property type="entry name" value="ABC_transporter-like_CS"/>
</dbReference>
<evidence type="ECO:0000259" key="9">
    <source>
        <dbReference type="PROSITE" id="PS50929"/>
    </source>
</evidence>
<comment type="subcellular location">
    <subcellularLocation>
        <location evidence="1">Cell membrane</location>
        <topology evidence="1">Multi-pass membrane protein</topology>
    </subcellularLocation>
</comment>
<dbReference type="GO" id="GO:0005886">
    <property type="term" value="C:plasma membrane"/>
    <property type="evidence" value="ECO:0007669"/>
    <property type="project" value="UniProtKB-SubCell"/>
</dbReference>
<dbReference type="InterPro" id="IPR014216">
    <property type="entry name" value="ABC_transptr_CydD"/>
</dbReference>
<dbReference type="InterPro" id="IPR039421">
    <property type="entry name" value="Type_1_exporter"/>
</dbReference>
<keyword evidence="5 7" id="KW-1133">Transmembrane helix</keyword>
<dbReference type="CDD" id="cd03228">
    <property type="entry name" value="ABCC_MRP_Like"/>
    <property type="match status" value="1"/>
</dbReference>
<feature type="transmembrane region" description="Helical" evidence="7">
    <location>
        <begin position="276"/>
        <end position="298"/>
    </location>
</feature>
<dbReference type="Pfam" id="PF00005">
    <property type="entry name" value="ABC_tran"/>
    <property type="match status" value="1"/>
</dbReference>
<keyword evidence="4 10" id="KW-0067">ATP-binding</keyword>
<keyword evidence="6 7" id="KW-0472">Membrane</keyword>
<dbReference type="GO" id="GO:0005524">
    <property type="term" value="F:ATP binding"/>
    <property type="evidence" value="ECO:0007669"/>
    <property type="project" value="UniProtKB-KW"/>
</dbReference>
<dbReference type="Proteomes" id="UP000562254">
    <property type="component" value="Unassembled WGS sequence"/>
</dbReference>
<dbReference type="PANTHER" id="PTHR24221">
    <property type="entry name" value="ATP-BINDING CASSETTE SUB-FAMILY B"/>
    <property type="match status" value="1"/>
</dbReference>
<proteinExistence type="predicted"/>
<dbReference type="SUPFAM" id="SSF90123">
    <property type="entry name" value="ABC transporter transmembrane region"/>
    <property type="match status" value="1"/>
</dbReference>
<reference evidence="10 11" key="1">
    <citation type="submission" date="2020-08" db="EMBL/GenBank/DDBJ databases">
        <title>Genomic Encyclopedia of Type Strains, Phase IV (KMG-IV): sequencing the most valuable type-strain genomes for metagenomic binning, comparative biology and taxonomic classification.</title>
        <authorList>
            <person name="Goeker M."/>
        </authorList>
    </citation>
    <scope>NUCLEOTIDE SEQUENCE [LARGE SCALE GENOMIC DNA]</scope>
    <source>
        <strain evidence="10 11">DSM 25895</strain>
    </source>
</reference>
<dbReference type="Gene3D" id="3.40.50.300">
    <property type="entry name" value="P-loop containing nucleotide triphosphate hydrolases"/>
    <property type="match status" value="1"/>
</dbReference>
<dbReference type="PANTHER" id="PTHR24221:SF261">
    <property type="entry name" value="GLUTATHIONE_L-CYSTEINE TRANSPORT SYSTEM ATP-BINDING_PERMEASE PROTEIN CYDD"/>
    <property type="match status" value="1"/>
</dbReference>
<dbReference type="AlphaFoldDB" id="A0A840XSD3"/>
<evidence type="ECO:0000313" key="11">
    <source>
        <dbReference type="Proteomes" id="UP000562254"/>
    </source>
</evidence>
<dbReference type="GO" id="GO:0140359">
    <property type="term" value="F:ABC-type transporter activity"/>
    <property type="evidence" value="ECO:0007669"/>
    <property type="project" value="InterPro"/>
</dbReference>
<evidence type="ECO:0000259" key="8">
    <source>
        <dbReference type="PROSITE" id="PS50893"/>
    </source>
</evidence>
<accession>A0A840XSD3</accession>
<evidence type="ECO:0000256" key="6">
    <source>
        <dbReference type="ARBA" id="ARBA00023136"/>
    </source>
</evidence>
<keyword evidence="11" id="KW-1185">Reference proteome</keyword>
<evidence type="ECO:0000313" key="10">
    <source>
        <dbReference type="EMBL" id="MBB5689579.1"/>
    </source>
</evidence>
<dbReference type="PROSITE" id="PS50929">
    <property type="entry name" value="ABC_TM1F"/>
    <property type="match status" value="1"/>
</dbReference>
<evidence type="ECO:0000256" key="1">
    <source>
        <dbReference type="ARBA" id="ARBA00004651"/>
    </source>
</evidence>
<dbReference type="InterPro" id="IPR003439">
    <property type="entry name" value="ABC_transporter-like_ATP-bd"/>
</dbReference>
<dbReference type="RefSeq" id="WP_184483544.1">
    <property type="nucleotide sequence ID" value="NZ_JAAEDJ010000115.1"/>
</dbReference>
<dbReference type="InterPro" id="IPR003593">
    <property type="entry name" value="AAA+_ATPase"/>
</dbReference>
<dbReference type="SMART" id="SM00382">
    <property type="entry name" value="AAA"/>
    <property type="match status" value="1"/>
</dbReference>
<feature type="transmembrane region" description="Helical" evidence="7">
    <location>
        <begin position="27"/>
        <end position="49"/>
    </location>
</feature>
<evidence type="ECO:0000256" key="4">
    <source>
        <dbReference type="ARBA" id="ARBA00022840"/>
    </source>
</evidence>
<dbReference type="NCBIfam" id="TIGR02857">
    <property type="entry name" value="CydD"/>
    <property type="match status" value="1"/>
</dbReference>
<sequence>MASPAPGADAGAAALLKREARAERARLIPPVLIGIGIAACGIAQAWLLARLLATLLGRGDAGWAELAGAAALALLMAGLGVAQERAQIAAAEHAKARLRAAAFARLLAAGPADERAVGEKSTLVVERIEALEGYFARWLPAAMLAVLAPLLVAGAAALADGPSGLILLAAGLAVPVAQAVSGIGAAQASRRQFEALQRLSGRFLDRMRGLPVLVLFNQQQAEAARLGAAAEELRARTMRVLRIAFLSAGAMELIIATALASLAYRHGALVQGAHPAPVAALFVLLLVPVFFAPLRAFAGAYHEAMAARGAAAELAPLLDAPEESGLLLEEIPPKVTVTFQDVTLSYDPSRQPALGGVSFRVLPGETLVLTGASGAGKTSVLRILMGFRRPDSGRVAINGHDITRLRPSELRRLSSYVSQRAHIFPGTIRENIRLARPEADDAAVEAAARAAQVSEFAALLPQGLDTPVGEGGYGLSGGQAQRVAVARAFLRDSPLVLLDEPTAHLDPGTEAVVLDALRRLCVGRTAILASHARAARVGHGRVLELSHGRAGASRMAGN</sequence>
<organism evidence="10 11">
    <name type="scientific">Neoroseomonas alkaliterrae</name>
    <dbReference type="NCBI Taxonomy" id="1452450"/>
    <lineage>
        <taxon>Bacteria</taxon>
        <taxon>Pseudomonadati</taxon>
        <taxon>Pseudomonadota</taxon>
        <taxon>Alphaproteobacteria</taxon>
        <taxon>Acetobacterales</taxon>
        <taxon>Acetobacteraceae</taxon>
        <taxon>Neoroseomonas</taxon>
    </lineage>
</organism>
<dbReference type="InterPro" id="IPR027417">
    <property type="entry name" value="P-loop_NTPase"/>
</dbReference>
<feature type="transmembrane region" description="Helical" evidence="7">
    <location>
        <begin position="138"/>
        <end position="159"/>
    </location>
</feature>
<evidence type="ECO:0000256" key="5">
    <source>
        <dbReference type="ARBA" id="ARBA00022989"/>
    </source>
</evidence>
<keyword evidence="2 7" id="KW-0812">Transmembrane</keyword>
<evidence type="ECO:0000256" key="3">
    <source>
        <dbReference type="ARBA" id="ARBA00022741"/>
    </source>
</evidence>
<protein>
    <submittedName>
        <fullName evidence="10">ATP-binding cassette subfamily C protein CydD</fullName>
    </submittedName>
</protein>
<feature type="transmembrane region" description="Helical" evidence="7">
    <location>
        <begin position="243"/>
        <end position="264"/>
    </location>
</feature>
<evidence type="ECO:0000256" key="2">
    <source>
        <dbReference type="ARBA" id="ARBA00022692"/>
    </source>
</evidence>
<dbReference type="SUPFAM" id="SSF52540">
    <property type="entry name" value="P-loop containing nucleoside triphosphate hydrolases"/>
    <property type="match status" value="1"/>
</dbReference>
<dbReference type="Pfam" id="PF00664">
    <property type="entry name" value="ABC_membrane"/>
    <property type="match status" value="1"/>
</dbReference>
<feature type="domain" description="ABC transporter" evidence="8">
    <location>
        <begin position="337"/>
        <end position="558"/>
    </location>
</feature>
<keyword evidence="3" id="KW-0547">Nucleotide-binding</keyword>
<dbReference type="PROSITE" id="PS50893">
    <property type="entry name" value="ABC_TRANSPORTER_2"/>
    <property type="match status" value="1"/>
</dbReference>
<dbReference type="PROSITE" id="PS00211">
    <property type="entry name" value="ABC_TRANSPORTER_1"/>
    <property type="match status" value="1"/>
</dbReference>
<dbReference type="InterPro" id="IPR011527">
    <property type="entry name" value="ABC1_TM_dom"/>
</dbReference>
<evidence type="ECO:0000256" key="7">
    <source>
        <dbReference type="SAM" id="Phobius"/>
    </source>
</evidence>
<comment type="caution">
    <text evidence="10">The sequence shown here is derived from an EMBL/GenBank/DDBJ whole genome shotgun (WGS) entry which is preliminary data.</text>
</comment>
<dbReference type="GO" id="GO:0042883">
    <property type="term" value="P:cysteine transport"/>
    <property type="evidence" value="ECO:0007669"/>
    <property type="project" value="InterPro"/>
</dbReference>
<name>A0A840XSD3_9PROT</name>
<feature type="domain" description="ABC transmembrane type-1" evidence="9">
    <location>
        <begin position="31"/>
        <end position="306"/>
    </location>
</feature>